<keyword evidence="8" id="KW-0413">Isomerase</keyword>
<evidence type="ECO:0000313" key="9">
    <source>
        <dbReference type="Proteomes" id="UP000704762"/>
    </source>
</evidence>
<dbReference type="Pfam" id="PF13462">
    <property type="entry name" value="Thioredoxin_4"/>
    <property type="match status" value="1"/>
</dbReference>
<keyword evidence="6" id="KW-0472">Membrane</keyword>
<name>A0ABS2RHA5_9ACTN</name>
<evidence type="ECO:0000256" key="3">
    <source>
        <dbReference type="ARBA" id="ARBA00023002"/>
    </source>
</evidence>
<keyword evidence="6" id="KW-1133">Transmembrane helix</keyword>
<evidence type="ECO:0000256" key="2">
    <source>
        <dbReference type="ARBA" id="ARBA00022729"/>
    </source>
</evidence>
<sequence length="238" mass="25382">MSNARSRAEQQRDLQLRRRRERRLLTAVAAGLVLLVVAGGVLLQTWRTHRTPSAATHSSAGFAPVSVEPGKPLLLGKAGAPVKITLYEDFHCPHCADFEEKLGPVITEQQNSGTVVVELFPMAFIDEGSLAASNAMACAAENGFGQSYYLGLFANHTLQWNQSQLIDLATRTAGGSRGRFDSCVTTGAHASWVDSINAAAQSAGVDSTPTMFLDGNPVDVGRLTPDTLRTMISEAAAK</sequence>
<keyword evidence="5" id="KW-0676">Redox-active center</keyword>
<keyword evidence="2" id="KW-0732">Signal</keyword>
<dbReference type="CDD" id="cd02972">
    <property type="entry name" value="DsbA_family"/>
    <property type="match status" value="1"/>
</dbReference>
<dbReference type="GO" id="GO:0016853">
    <property type="term" value="F:isomerase activity"/>
    <property type="evidence" value="ECO:0007669"/>
    <property type="project" value="UniProtKB-KW"/>
</dbReference>
<evidence type="ECO:0000256" key="4">
    <source>
        <dbReference type="ARBA" id="ARBA00023157"/>
    </source>
</evidence>
<keyword evidence="4" id="KW-1015">Disulfide bond</keyword>
<evidence type="ECO:0000256" key="1">
    <source>
        <dbReference type="ARBA" id="ARBA00005791"/>
    </source>
</evidence>
<gene>
    <name evidence="8" type="ORF">JOE57_000235</name>
</gene>
<dbReference type="EMBL" id="JAFBCF010000001">
    <property type="protein sequence ID" value="MBM7797314.1"/>
    <property type="molecule type" value="Genomic_DNA"/>
</dbReference>
<proteinExistence type="inferred from homology"/>
<comment type="caution">
    <text evidence="8">The sequence shown here is derived from an EMBL/GenBank/DDBJ whole genome shotgun (WGS) entry which is preliminary data.</text>
</comment>
<dbReference type="SUPFAM" id="SSF52833">
    <property type="entry name" value="Thioredoxin-like"/>
    <property type="match status" value="1"/>
</dbReference>
<dbReference type="RefSeq" id="WP_204916027.1">
    <property type="nucleotide sequence ID" value="NZ_BAAAQP010000003.1"/>
</dbReference>
<dbReference type="InterPro" id="IPR036249">
    <property type="entry name" value="Thioredoxin-like_sf"/>
</dbReference>
<evidence type="ECO:0000313" key="8">
    <source>
        <dbReference type="EMBL" id="MBM7797314.1"/>
    </source>
</evidence>
<reference evidence="8 9" key="1">
    <citation type="submission" date="2021-01" db="EMBL/GenBank/DDBJ databases">
        <title>Sequencing the genomes of 1000 actinobacteria strains.</title>
        <authorList>
            <person name="Klenk H.-P."/>
        </authorList>
    </citation>
    <scope>NUCLEOTIDE SEQUENCE [LARGE SCALE GENOMIC DNA]</scope>
    <source>
        <strain evidence="8 9">DSM 18662</strain>
    </source>
</reference>
<dbReference type="Gene3D" id="3.40.30.10">
    <property type="entry name" value="Glutaredoxin"/>
    <property type="match status" value="1"/>
</dbReference>
<keyword evidence="9" id="KW-1185">Reference proteome</keyword>
<protein>
    <submittedName>
        <fullName evidence="8">Protein-disulfide isomerase</fullName>
    </submittedName>
</protein>
<dbReference type="InterPro" id="IPR012336">
    <property type="entry name" value="Thioredoxin-like_fold"/>
</dbReference>
<keyword evidence="3" id="KW-0560">Oxidoreductase</keyword>
<feature type="domain" description="Thioredoxin-like fold" evidence="7">
    <location>
        <begin position="72"/>
        <end position="232"/>
    </location>
</feature>
<organism evidence="8 9">
    <name type="scientific">Microlunatus panaciterrae</name>
    <dbReference type="NCBI Taxonomy" id="400768"/>
    <lineage>
        <taxon>Bacteria</taxon>
        <taxon>Bacillati</taxon>
        <taxon>Actinomycetota</taxon>
        <taxon>Actinomycetes</taxon>
        <taxon>Propionibacteriales</taxon>
        <taxon>Propionibacteriaceae</taxon>
        <taxon>Microlunatus</taxon>
    </lineage>
</organism>
<accession>A0ABS2RHA5</accession>
<dbReference type="Proteomes" id="UP000704762">
    <property type="component" value="Unassembled WGS sequence"/>
</dbReference>
<evidence type="ECO:0000259" key="7">
    <source>
        <dbReference type="Pfam" id="PF13462"/>
    </source>
</evidence>
<evidence type="ECO:0000256" key="5">
    <source>
        <dbReference type="ARBA" id="ARBA00023284"/>
    </source>
</evidence>
<dbReference type="PANTHER" id="PTHR13887">
    <property type="entry name" value="GLUTATHIONE S-TRANSFERASE KAPPA"/>
    <property type="match status" value="1"/>
</dbReference>
<evidence type="ECO:0000256" key="6">
    <source>
        <dbReference type="SAM" id="Phobius"/>
    </source>
</evidence>
<dbReference type="PANTHER" id="PTHR13887:SF14">
    <property type="entry name" value="DISULFIDE BOND FORMATION PROTEIN D"/>
    <property type="match status" value="1"/>
</dbReference>
<keyword evidence="6" id="KW-0812">Transmembrane</keyword>
<feature type="transmembrane region" description="Helical" evidence="6">
    <location>
        <begin position="24"/>
        <end position="46"/>
    </location>
</feature>
<comment type="similarity">
    <text evidence="1">Belongs to the thioredoxin family. DsbA subfamily.</text>
</comment>